<evidence type="ECO:0000313" key="4">
    <source>
        <dbReference type="RefSeq" id="XP_065659151.1"/>
    </source>
</evidence>
<gene>
    <name evidence="4 5" type="primary">LOC136083621</name>
</gene>
<dbReference type="RefSeq" id="XP_065659152.1">
    <property type="nucleotide sequence ID" value="XM_065803080.1"/>
</dbReference>
<proteinExistence type="predicted"/>
<accession>A0ABM4CBV2</accession>
<keyword evidence="3" id="KW-1185">Reference proteome</keyword>
<sequence>MALFPQISKFCLTNSHYLDICKEKGKHDLTWQNLSVFFTTYCKYHITRVMLAKCLKKSKDYVAKLNRAKHFTLRNSYLSSVLSFCPEVPELSLLPSDNCSINTSGNSCEFVTEDVSAFQSCITPTSIGVIEHENLVNNSANCDFTDKIKKYKRRIDYLKLKNRQLNRQCSEFKRKYQAILLRYNVRNVNKRGARKDCRINQLLQINLRLEKEIDMARKRSQSDRQKAWYLKKKIENAVLKTSDEMNDSILKESLNYFENLTEELKERVDIFEKNVVEVFEGGKYNDEIRSVYYNLLSKNVSVNNVESVIRTVLQKMVGISCGALPKKSLAAEFFSEMNLLSKAQVKVAMLNSTNNVLHTDGTKYNFREVGSFQVTTSSGSYTFGIEDMFSGEAQSYFGELKNLLTDMSQIFSPEKENYEDDLKKLIFSFKSLMTDRTIVNSSFFSQFQHWRKAILPFVVENYDKLPLSEKLKISQMHHVFCGLHIIHNLGIYAEKAIIEWEKAVEQEGSIHGGFKNAQNSRTFDILYELSKLTTYRHGDQRNGKADEWKAFLRKRFSKNFMVSFLHHRFNIIFVLGGAAYFHKHHLKEFVFNLDGSNFLHESIRHDIDNIIFHASTRALGIFNKLISGPLFRIIEEEGHIFSLNTVWSQMFNYFVCCSSDASKMLSGSTFFDVKYLTKDEVFDLLFSNCNDPLLDALTQECLEVICCTCSVMIQSQLRDQLPGGKYHNPGDDVLEETQNCPRTNIVSERDFASYDRRLKMKPNMTTVAAAGVIMFNNNKTAVWLDGKSQEDIERLVLLARRNRKGYVRKYREKKANILQYKIDEIDKRSIEKEIKEQKASEEKEFLTTEIGKDGGLILCKEDLEKILGTENEIVKKLQRQIKFRKKVLQQKFPENWLQLGEKGKGENYKKFDIEALKTNLLSIFTFLKEAPEQRATTIKCSVIRQIDERQEMLITLKKKVRLEGDARLLMETGKKIRTGTSKGGVPKFLGKRIKHKMVDDDGKDLWYSGLVVSVLDDNEFDEDCEFQILYDGYEDKYDIELVKEWRMKCVVVEGKADGYLEDVVQKKQKCS</sequence>
<keyword evidence="1" id="KW-0540">Nuclease</keyword>
<evidence type="ECO:0000256" key="1">
    <source>
        <dbReference type="ARBA" id="ARBA00022722"/>
    </source>
</evidence>
<feature type="coiled-coil region" evidence="2">
    <location>
        <begin position="148"/>
        <end position="175"/>
    </location>
</feature>
<dbReference type="RefSeq" id="XP_065659151.1">
    <property type="nucleotide sequence ID" value="XM_065803079.1"/>
</dbReference>
<dbReference type="Proteomes" id="UP001652625">
    <property type="component" value="Chromosome 08"/>
</dbReference>
<dbReference type="PANTHER" id="PTHR11046">
    <property type="entry name" value="OLIGORIBONUCLEASE, MITOCHONDRIAL"/>
    <property type="match status" value="1"/>
</dbReference>
<keyword evidence="2" id="KW-0175">Coiled coil</keyword>
<reference evidence="4 5" key="1">
    <citation type="submission" date="2025-05" db="UniProtKB">
        <authorList>
            <consortium name="RefSeq"/>
        </authorList>
    </citation>
    <scope>IDENTIFICATION</scope>
</reference>
<dbReference type="InterPro" id="IPR022894">
    <property type="entry name" value="Oligoribonuclease"/>
</dbReference>
<organism evidence="3 4">
    <name type="scientific">Hydra vulgaris</name>
    <name type="common">Hydra</name>
    <name type="synonym">Hydra attenuata</name>
    <dbReference type="NCBI Taxonomy" id="6087"/>
    <lineage>
        <taxon>Eukaryota</taxon>
        <taxon>Metazoa</taxon>
        <taxon>Cnidaria</taxon>
        <taxon>Hydrozoa</taxon>
        <taxon>Hydroidolina</taxon>
        <taxon>Anthoathecata</taxon>
        <taxon>Aplanulata</taxon>
        <taxon>Hydridae</taxon>
        <taxon>Hydra</taxon>
    </lineage>
</organism>
<keyword evidence="1" id="KW-0378">Hydrolase</keyword>
<evidence type="ECO:0000313" key="5">
    <source>
        <dbReference type="RefSeq" id="XP_065659152.1"/>
    </source>
</evidence>
<name>A0ABM4CBV2_HYDVU</name>
<protein>
    <submittedName>
        <fullName evidence="4 5">Uncharacterized protein LOC136083621</fullName>
    </submittedName>
</protein>
<evidence type="ECO:0000256" key="2">
    <source>
        <dbReference type="SAM" id="Coils"/>
    </source>
</evidence>
<evidence type="ECO:0000313" key="3">
    <source>
        <dbReference type="Proteomes" id="UP001652625"/>
    </source>
</evidence>
<dbReference type="GeneID" id="136083621"/>
<dbReference type="PANTHER" id="PTHR11046:SF25">
    <property type="match status" value="1"/>
</dbReference>